<keyword evidence="6 8" id="KW-1133">Transmembrane helix</keyword>
<feature type="transmembrane region" description="Helical" evidence="8">
    <location>
        <begin position="373"/>
        <end position="393"/>
    </location>
</feature>
<feature type="transmembrane region" description="Helical" evidence="8">
    <location>
        <begin position="297"/>
        <end position="315"/>
    </location>
</feature>
<comment type="function">
    <text evidence="1 8">Probably involved in transport through the plasma membrane.</text>
</comment>
<feature type="transmembrane region" description="Helical" evidence="8">
    <location>
        <begin position="163"/>
        <end position="184"/>
    </location>
</feature>
<accession>A0A8H4W374</accession>
<dbReference type="InterPro" id="IPR007603">
    <property type="entry name" value="Choline_transptr-like"/>
</dbReference>
<keyword evidence="5 8" id="KW-0812">Transmembrane</keyword>
<feature type="transmembrane region" description="Helical" evidence="8">
    <location>
        <begin position="471"/>
        <end position="493"/>
    </location>
</feature>
<feature type="transmembrane region" description="Helical" evidence="8">
    <location>
        <begin position="335"/>
        <end position="353"/>
    </location>
</feature>
<evidence type="ECO:0000256" key="1">
    <source>
        <dbReference type="ARBA" id="ARBA00002957"/>
    </source>
</evidence>
<feature type="transmembrane region" description="Helical" evidence="8">
    <location>
        <begin position="85"/>
        <end position="109"/>
    </location>
</feature>
<organism evidence="10 11">
    <name type="scientific">Cudoniella acicularis</name>
    <dbReference type="NCBI Taxonomy" id="354080"/>
    <lineage>
        <taxon>Eukaryota</taxon>
        <taxon>Fungi</taxon>
        <taxon>Dikarya</taxon>
        <taxon>Ascomycota</taxon>
        <taxon>Pezizomycotina</taxon>
        <taxon>Leotiomycetes</taxon>
        <taxon>Helotiales</taxon>
        <taxon>Tricladiaceae</taxon>
        <taxon>Cudoniella</taxon>
    </lineage>
</organism>
<evidence type="ECO:0000313" key="10">
    <source>
        <dbReference type="EMBL" id="KAF4629324.1"/>
    </source>
</evidence>
<dbReference type="AlphaFoldDB" id="A0A8H4W374"/>
<evidence type="ECO:0000256" key="6">
    <source>
        <dbReference type="ARBA" id="ARBA00022989"/>
    </source>
</evidence>
<reference evidence="10 11" key="1">
    <citation type="submission" date="2020-03" db="EMBL/GenBank/DDBJ databases">
        <title>Draft Genome Sequence of Cudoniella acicularis.</title>
        <authorList>
            <person name="Buettner E."/>
            <person name="Kellner H."/>
        </authorList>
    </citation>
    <scope>NUCLEOTIDE SEQUENCE [LARGE SCALE GENOMIC DNA]</scope>
    <source>
        <strain evidence="10 11">DSM 108380</strain>
    </source>
</reference>
<keyword evidence="11" id="KW-1185">Reference proteome</keyword>
<comment type="caution">
    <text evidence="10">The sequence shown here is derived from an EMBL/GenBank/DDBJ whole genome shotgun (WGS) entry which is preliminary data.</text>
</comment>
<evidence type="ECO:0000256" key="2">
    <source>
        <dbReference type="ARBA" id="ARBA00004651"/>
    </source>
</evidence>
<dbReference type="Pfam" id="PF04515">
    <property type="entry name" value="Choline_transpo"/>
    <property type="match status" value="1"/>
</dbReference>
<dbReference type="GO" id="GO:0005886">
    <property type="term" value="C:plasma membrane"/>
    <property type="evidence" value="ECO:0007669"/>
    <property type="project" value="UniProtKB-SubCell"/>
</dbReference>
<evidence type="ECO:0000256" key="5">
    <source>
        <dbReference type="ARBA" id="ARBA00022692"/>
    </source>
</evidence>
<feature type="transmembrane region" description="Helical" evidence="8">
    <location>
        <begin position="190"/>
        <end position="209"/>
    </location>
</feature>
<dbReference type="PANTHER" id="PTHR12385">
    <property type="entry name" value="CHOLINE TRANSPORTER-LIKE (SLC FAMILY 44)"/>
    <property type="match status" value="1"/>
</dbReference>
<feature type="region of interest" description="Disordered" evidence="9">
    <location>
        <begin position="1"/>
        <end position="64"/>
    </location>
</feature>
<dbReference type="GO" id="GO:0022857">
    <property type="term" value="F:transmembrane transporter activity"/>
    <property type="evidence" value="ECO:0007669"/>
    <property type="project" value="UniProtKB-UniRule"/>
</dbReference>
<evidence type="ECO:0000256" key="8">
    <source>
        <dbReference type="RuleBase" id="RU368066"/>
    </source>
</evidence>
<sequence length="537" mass="59519">MAYQPHHDGAADGYYQQGQQDIGMQQPQPTYSQQAPYQQQGPYPEQLQQYPQQPPQYANQPPQGSNEKYAFEQTFKVDKPKFNDIWAALLFIATFLGFVAVSGLTIYGYSHTKGQQGGGIYNDNSNAVSLNTNTIILFVFVLAVAFVLSFLYFWTIRAFTKQAIWITGVLQIVFGLGTAVVYFARHWYSAAIVYLVFTIFYIICFISWIPRIPFSVLMLQTVIDVSKNYGHVFIVSFVGGLLATAFGAWFSVTLVAIYAKYYPGSPGCDAGGGGCSQAKVIGLIVFVTFASYWITEVIKNVIHVTISGVYGSWYFCSNTPGGFPKGATRGAFKRSMTYSFGSISFGSLLVALIQCLRQACSIAQQTEAAQGNIVGEILFCVLQCFIGLLDWAIQFINEYAFSYIALYGKAYIPAAKATWAMMKDRGVDALVNECLINPVLTMGAVFVAYVCSFLAYLYLAFTKPAYNDGDAFTAVVMAFAFLIGLQICNIFMVPIKSGTATFFVAMAFDPEVLIRDYPDLWNRMITVYPHVQQAVHV</sequence>
<feature type="transmembrane region" description="Helical" evidence="8">
    <location>
        <begin position="230"/>
        <end position="258"/>
    </location>
</feature>
<evidence type="ECO:0000256" key="9">
    <source>
        <dbReference type="SAM" id="MobiDB-lite"/>
    </source>
</evidence>
<feature type="transmembrane region" description="Helical" evidence="8">
    <location>
        <begin position="270"/>
        <end position="290"/>
    </location>
</feature>
<evidence type="ECO:0000256" key="7">
    <source>
        <dbReference type="ARBA" id="ARBA00023136"/>
    </source>
</evidence>
<evidence type="ECO:0000256" key="4">
    <source>
        <dbReference type="ARBA" id="ARBA00015388"/>
    </source>
</evidence>
<evidence type="ECO:0000256" key="3">
    <source>
        <dbReference type="ARBA" id="ARBA00007168"/>
    </source>
</evidence>
<dbReference type="PANTHER" id="PTHR12385:SF4">
    <property type="entry name" value="PROTEIN PNS1"/>
    <property type="match status" value="1"/>
</dbReference>
<gene>
    <name evidence="10" type="ORF">G7Y89_g8825</name>
</gene>
<keyword evidence="7 8" id="KW-0472">Membrane</keyword>
<comment type="similarity">
    <text evidence="3 8">Belongs to the CTL (choline transporter-like) family.</text>
</comment>
<dbReference type="Proteomes" id="UP000566819">
    <property type="component" value="Unassembled WGS sequence"/>
</dbReference>
<protein>
    <recommendedName>
        <fullName evidence="4 8">Protein PNS1</fullName>
    </recommendedName>
</protein>
<feature type="transmembrane region" description="Helical" evidence="8">
    <location>
        <begin position="399"/>
        <end position="422"/>
    </location>
</feature>
<dbReference type="EMBL" id="JAAMPI010000692">
    <property type="protein sequence ID" value="KAF4629324.1"/>
    <property type="molecule type" value="Genomic_DNA"/>
</dbReference>
<feature type="compositionally biased region" description="Low complexity" evidence="9">
    <location>
        <begin position="11"/>
        <end position="63"/>
    </location>
</feature>
<name>A0A8H4W374_9HELO</name>
<feature type="compositionally biased region" description="Basic and acidic residues" evidence="9">
    <location>
        <begin position="1"/>
        <end position="10"/>
    </location>
</feature>
<dbReference type="OrthoDB" id="44736at2759"/>
<feature type="transmembrane region" description="Helical" evidence="8">
    <location>
        <begin position="135"/>
        <end position="156"/>
    </location>
</feature>
<proteinExistence type="inferred from homology"/>
<comment type="subcellular location">
    <subcellularLocation>
        <location evidence="2 8">Cell membrane</location>
        <topology evidence="2 8">Multi-pass membrane protein</topology>
    </subcellularLocation>
</comment>
<evidence type="ECO:0000313" key="11">
    <source>
        <dbReference type="Proteomes" id="UP000566819"/>
    </source>
</evidence>
<feature type="transmembrane region" description="Helical" evidence="8">
    <location>
        <begin position="434"/>
        <end position="459"/>
    </location>
</feature>